<reference evidence="3" key="2">
    <citation type="submission" date="2019-10" db="EMBL/GenBank/DDBJ databases">
        <authorList>
            <consortium name="NCBI Genome Project"/>
        </authorList>
    </citation>
    <scope>NUCLEOTIDE SEQUENCE</scope>
    <source>
        <strain evidence="3">NI907</strain>
    </source>
</reference>
<proteinExistence type="predicted"/>
<reference evidence="2 3" key="1">
    <citation type="journal article" date="2019" name="Mol. Biol. Evol.">
        <title>Blast fungal genomes show frequent chromosomal changes, gene gains and losses, and effector gene turnover.</title>
        <authorList>
            <person name="Gomez Luciano L.B."/>
            <person name="Jason Tsai I."/>
            <person name="Chuma I."/>
            <person name="Tosa Y."/>
            <person name="Chen Y.H."/>
            <person name="Li J.Y."/>
            <person name="Li M.Y."/>
            <person name="Jade Lu M.Y."/>
            <person name="Nakayashiki H."/>
            <person name="Li W.H."/>
        </authorList>
    </citation>
    <scope>NUCLEOTIDE SEQUENCE [LARGE SCALE GENOMIC DNA]</scope>
    <source>
        <strain evidence="2 3">NI907</strain>
    </source>
</reference>
<sequence>MCTYQYMEYSCGHCRTIVSEWCSRYRGALQSHIRCRPEIRYHTTNDSLCSYCKEQQLPKPAWMPSKPQEGSRTYLSFYKSR</sequence>
<dbReference type="AlphaFoldDB" id="A0A6P8AZS3"/>
<reference evidence="3" key="3">
    <citation type="submission" date="2025-08" db="UniProtKB">
        <authorList>
            <consortium name="RefSeq"/>
        </authorList>
    </citation>
    <scope>IDENTIFICATION</scope>
    <source>
        <strain evidence="3">NI907</strain>
    </source>
</reference>
<feature type="region of interest" description="Disordered" evidence="1">
    <location>
        <begin position="59"/>
        <end position="81"/>
    </location>
</feature>
<accession>A0A6P8AZS3</accession>
<evidence type="ECO:0000313" key="3">
    <source>
        <dbReference type="RefSeq" id="XP_030980400.1"/>
    </source>
</evidence>
<name>A0A6P8AZS3_PYRGI</name>
<protein>
    <submittedName>
        <fullName evidence="3">Uncharacterized protein</fullName>
    </submittedName>
</protein>
<dbReference type="OrthoDB" id="5167396at2759"/>
<dbReference type="GeneID" id="41965317"/>
<evidence type="ECO:0000256" key="1">
    <source>
        <dbReference type="SAM" id="MobiDB-lite"/>
    </source>
</evidence>
<keyword evidence="2" id="KW-1185">Reference proteome</keyword>
<evidence type="ECO:0000313" key="2">
    <source>
        <dbReference type="Proteomes" id="UP000515153"/>
    </source>
</evidence>
<dbReference type="RefSeq" id="XP_030980400.1">
    <property type="nucleotide sequence ID" value="XM_031130409.1"/>
</dbReference>
<gene>
    <name evidence="3" type="ORF">PgNI_10438</name>
</gene>
<dbReference type="Proteomes" id="UP000515153">
    <property type="component" value="Chromosome VII"/>
</dbReference>
<dbReference type="KEGG" id="pgri:PgNI_10438"/>
<organism evidence="2 3">
    <name type="scientific">Pyricularia grisea</name>
    <name type="common">Crabgrass-specific blast fungus</name>
    <name type="synonym">Magnaporthe grisea</name>
    <dbReference type="NCBI Taxonomy" id="148305"/>
    <lineage>
        <taxon>Eukaryota</taxon>
        <taxon>Fungi</taxon>
        <taxon>Dikarya</taxon>
        <taxon>Ascomycota</taxon>
        <taxon>Pezizomycotina</taxon>
        <taxon>Sordariomycetes</taxon>
        <taxon>Sordariomycetidae</taxon>
        <taxon>Magnaporthales</taxon>
        <taxon>Pyriculariaceae</taxon>
        <taxon>Pyricularia</taxon>
    </lineage>
</organism>